<name>A0A699H096_TANCI</name>
<dbReference type="AlphaFoldDB" id="A0A699H096"/>
<organism evidence="1">
    <name type="scientific">Tanacetum cinerariifolium</name>
    <name type="common">Dalmatian daisy</name>
    <name type="synonym">Chrysanthemum cinerariifolium</name>
    <dbReference type="NCBI Taxonomy" id="118510"/>
    <lineage>
        <taxon>Eukaryota</taxon>
        <taxon>Viridiplantae</taxon>
        <taxon>Streptophyta</taxon>
        <taxon>Embryophyta</taxon>
        <taxon>Tracheophyta</taxon>
        <taxon>Spermatophyta</taxon>
        <taxon>Magnoliopsida</taxon>
        <taxon>eudicotyledons</taxon>
        <taxon>Gunneridae</taxon>
        <taxon>Pentapetalae</taxon>
        <taxon>asterids</taxon>
        <taxon>campanulids</taxon>
        <taxon>Asterales</taxon>
        <taxon>Asteraceae</taxon>
        <taxon>Asteroideae</taxon>
        <taxon>Anthemideae</taxon>
        <taxon>Anthemidinae</taxon>
        <taxon>Tanacetum</taxon>
    </lineage>
</organism>
<comment type="caution">
    <text evidence="1">The sequence shown here is derived from an EMBL/GenBank/DDBJ whole genome shotgun (WGS) entry which is preliminary data.</text>
</comment>
<accession>A0A699H096</accession>
<protein>
    <submittedName>
        <fullName evidence="1">Uncharacterized protein</fullName>
    </submittedName>
</protein>
<sequence>MVSDVGKHVVDPVLEHLDFMPSSATTLAKQVVEVRHVFWMNEIQNVVWRVRKILISKIWCCCSNPGGGFGNPGGGRETRGGADRFKGPGSCKKYKENGVEDDDYMVEVV</sequence>
<dbReference type="EMBL" id="BKCJ010082727">
    <property type="protein sequence ID" value="GEW96788.1"/>
    <property type="molecule type" value="Genomic_DNA"/>
</dbReference>
<proteinExistence type="predicted"/>
<reference evidence="1" key="1">
    <citation type="journal article" date="2019" name="Sci. Rep.">
        <title>Draft genome of Tanacetum cinerariifolium, the natural source of mosquito coil.</title>
        <authorList>
            <person name="Yamashiro T."/>
            <person name="Shiraishi A."/>
            <person name="Satake H."/>
            <person name="Nakayama K."/>
        </authorList>
    </citation>
    <scope>NUCLEOTIDE SEQUENCE</scope>
</reference>
<evidence type="ECO:0000313" key="1">
    <source>
        <dbReference type="EMBL" id="GEW96788.1"/>
    </source>
</evidence>
<gene>
    <name evidence="1" type="ORF">Tci_268764</name>
</gene>